<accession>A0A8H5FX23</accession>
<comment type="caution">
    <text evidence="2">The sequence shown here is derived from an EMBL/GenBank/DDBJ whole genome shotgun (WGS) entry which is preliminary data.</text>
</comment>
<reference evidence="2 3" key="1">
    <citation type="journal article" date="2020" name="ISME J.">
        <title>Uncovering the hidden diversity of litter-decomposition mechanisms in mushroom-forming fungi.</title>
        <authorList>
            <person name="Floudas D."/>
            <person name="Bentzer J."/>
            <person name="Ahren D."/>
            <person name="Johansson T."/>
            <person name="Persson P."/>
            <person name="Tunlid A."/>
        </authorList>
    </citation>
    <scope>NUCLEOTIDE SEQUENCE [LARGE SCALE GENOMIC DNA]</scope>
    <source>
        <strain evidence="2 3">CBS 146.42</strain>
    </source>
</reference>
<protein>
    <submittedName>
        <fullName evidence="2">Uncharacterized protein</fullName>
    </submittedName>
</protein>
<dbReference type="OrthoDB" id="2595509at2759"/>
<feature type="region of interest" description="Disordered" evidence="1">
    <location>
        <begin position="96"/>
        <end position="123"/>
    </location>
</feature>
<evidence type="ECO:0000256" key="1">
    <source>
        <dbReference type="SAM" id="MobiDB-lite"/>
    </source>
</evidence>
<sequence length="216" mass="22647">MATRRRIGVSAASTEAARRQLMQPVTCWERVLVTPEVAPAGSSLKVWKWVKTDKIQHFSDDEGGVDDPLAPLPDEPEVVEGDEEMELDETQNTTIAAVKPSESTPALPDELPSKPASPKPQLSMTLAGADEDVNVGGDTDTLDAALKPVVDAEMHSMDGTKGGVDIDTGVELDMSALAPDGLDLDGTTLAQMDPSDGLVGGPLLDQTGDPFGQSAS</sequence>
<evidence type="ECO:0000313" key="2">
    <source>
        <dbReference type="EMBL" id="KAF5352346.1"/>
    </source>
</evidence>
<organism evidence="2 3">
    <name type="scientific">Leucocoprinus leucothites</name>
    <dbReference type="NCBI Taxonomy" id="201217"/>
    <lineage>
        <taxon>Eukaryota</taxon>
        <taxon>Fungi</taxon>
        <taxon>Dikarya</taxon>
        <taxon>Basidiomycota</taxon>
        <taxon>Agaricomycotina</taxon>
        <taxon>Agaricomycetes</taxon>
        <taxon>Agaricomycetidae</taxon>
        <taxon>Agaricales</taxon>
        <taxon>Agaricineae</taxon>
        <taxon>Agaricaceae</taxon>
        <taxon>Leucocoprinus</taxon>
    </lineage>
</organism>
<keyword evidence="3" id="KW-1185">Reference proteome</keyword>
<feature type="region of interest" description="Disordered" evidence="1">
    <location>
        <begin position="185"/>
        <end position="216"/>
    </location>
</feature>
<dbReference type="Proteomes" id="UP000559027">
    <property type="component" value="Unassembled WGS sequence"/>
</dbReference>
<gene>
    <name evidence="2" type="ORF">D9756_006034</name>
</gene>
<dbReference type="AlphaFoldDB" id="A0A8H5FX23"/>
<proteinExistence type="predicted"/>
<name>A0A8H5FX23_9AGAR</name>
<evidence type="ECO:0000313" key="3">
    <source>
        <dbReference type="Proteomes" id="UP000559027"/>
    </source>
</evidence>
<dbReference type="EMBL" id="JAACJO010000011">
    <property type="protein sequence ID" value="KAF5352346.1"/>
    <property type="molecule type" value="Genomic_DNA"/>
</dbReference>